<sequence>MFHDGLVRSLPGLPAEIHRERGSMARHLVVQMCVERERALAEHSPTLRPTWEATADGLIDAIVAMWQAPIHDTA</sequence>
<comment type="caution">
    <text evidence="1">The sequence shown here is derived from an EMBL/GenBank/DDBJ whole genome shotgun (WGS) entry which is preliminary data.</text>
</comment>
<protein>
    <recommendedName>
        <fullName evidence="3">MftR C-terminal domain-containing protein</fullName>
    </recommendedName>
</protein>
<accession>A0ABP6Z615</accession>
<evidence type="ECO:0000313" key="1">
    <source>
        <dbReference type="EMBL" id="GAA3597830.1"/>
    </source>
</evidence>
<proteinExistence type="predicted"/>
<dbReference type="Proteomes" id="UP001500630">
    <property type="component" value="Unassembled WGS sequence"/>
</dbReference>
<dbReference type="RefSeq" id="WP_345572733.1">
    <property type="nucleotide sequence ID" value="NZ_BAABDQ010000032.1"/>
</dbReference>
<organism evidence="1 2">
    <name type="scientific">Nonomuraea rosea</name>
    <dbReference type="NCBI Taxonomy" id="638574"/>
    <lineage>
        <taxon>Bacteria</taxon>
        <taxon>Bacillati</taxon>
        <taxon>Actinomycetota</taxon>
        <taxon>Actinomycetes</taxon>
        <taxon>Streptosporangiales</taxon>
        <taxon>Streptosporangiaceae</taxon>
        <taxon>Nonomuraea</taxon>
    </lineage>
</organism>
<gene>
    <name evidence="1" type="ORF">GCM10022419_096470</name>
</gene>
<dbReference type="EMBL" id="BAABDQ010000032">
    <property type="protein sequence ID" value="GAA3597830.1"/>
    <property type="molecule type" value="Genomic_DNA"/>
</dbReference>
<name>A0ABP6Z615_9ACTN</name>
<reference evidence="2" key="1">
    <citation type="journal article" date="2019" name="Int. J. Syst. Evol. Microbiol.">
        <title>The Global Catalogue of Microorganisms (GCM) 10K type strain sequencing project: providing services to taxonomists for standard genome sequencing and annotation.</title>
        <authorList>
            <consortium name="The Broad Institute Genomics Platform"/>
            <consortium name="The Broad Institute Genome Sequencing Center for Infectious Disease"/>
            <person name="Wu L."/>
            <person name="Ma J."/>
        </authorList>
    </citation>
    <scope>NUCLEOTIDE SEQUENCE [LARGE SCALE GENOMIC DNA]</scope>
    <source>
        <strain evidence="2">JCM 17326</strain>
    </source>
</reference>
<keyword evidence="2" id="KW-1185">Reference proteome</keyword>
<evidence type="ECO:0008006" key="3">
    <source>
        <dbReference type="Google" id="ProtNLM"/>
    </source>
</evidence>
<evidence type="ECO:0000313" key="2">
    <source>
        <dbReference type="Proteomes" id="UP001500630"/>
    </source>
</evidence>